<evidence type="ECO:0008006" key="4">
    <source>
        <dbReference type="Google" id="ProtNLM"/>
    </source>
</evidence>
<feature type="region of interest" description="Disordered" evidence="1">
    <location>
        <begin position="1"/>
        <end position="94"/>
    </location>
</feature>
<protein>
    <recommendedName>
        <fullName evidence="4">DUF4244 domain-containing protein</fullName>
    </recommendedName>
</protein>
<organism evidence="2 3">
    <name type="scientific">Nonomuraea angiospora</name>
    <dbReference type="NCBI Taxonomy" id="46172"/>
    <lineage>
        <taxon>Bacteria</taxon>
        <taxon>Bacillati</taxon>
        <taxon>Actinomycetota</taxon>
        <taxon>Actinomycetes</taxon>
        <taxon>Streptosporangiales</taxon>
        <taxon>Streptosporangiaceae</taxon>
        <taxon>Nonomuraea</taxon>
    </lineage>
</organism>
<proteinExistence type="predicted"/>
<dbReference type="Proteomes" id="UP000633509">
    <property type="component" value="Unassembled WGS sequence"/>
</dbReference>
<comment type="caution">
    <text evidence="2">The sequence shown here is derived from an EMBL/GenBank/DDBJ whole genome shotgun (WGS) entry which is preliminary data.</text>
</comment>
<dbReference type="RefSeq" id="WP_264086022.1">
    <property type="nucleotide sequence ID" value="NZ_JADBEK010000001.1"/>
</dbReference>
<reference evidence="2 3" key="1">
    <citation type="submission" date="2020-10" db="EMBL/GenBank/DDBJ databases">
        <title>Sequencing the genomes of 1000 actinobacteria strains.</title>
        <authorList>
            <person name="Klenk H.-P."/>
        </authorList>
    </citation>
    <scope>NUCLEOTIDE SEQUENCE [LARGE SCALE GENOMIC DNA]</scope>
    <source>
        <strain evidence="2 3">DSM 43173</strain>
    </source>
</reference>
<sequence>MPDDIKATPALSHTTSSNKTAGKFSLSRTHIARSAPSVLNTAAEATTHTAGPQRETSIKSQKETSTPPKIAARVQNGSPESVPTGRTTSPATARPSKWLHYATVNRERGMSTAEYAVGTIAACAFAALLFKVVSSPEVQEMLKTLVDRALNTATG</sequence>
<evidence type="ECO:0000256" key="1">
    <source>
        <dbReference type="SAM" id="MobiDB-lite"/>
    </source>
</evidence>
<name>A0ABR9MA40_9ACTN</name>
<feature type="compositionally biased region" description="Polar residues" evidence="1">
    <location>
        <begin position="37"/>
        <end position="55"/>
    </location>
</feature>
<evidence type="ECO:0000313" key="3">
    <source>
        <dbReference type="Proteomes" id="UP000633509"/>
    </source>
</evidence>
<feature type="compositionally biased region" description="Polar residues" evidence="1">
    <location>
        <begin position="11"/>
        <end position="20"/>
    </location>
</feature>
<evidence type="ECO:0000313" key="2">
    <source>
        <dbReference type="EMBL" id="MBE1589362.1"/>
    </source>
</evidence>
<dbReference type="Pfam" id="PF14029">
    <property type="entry name" value="DUF4244"/>
    <property type="match status" value="1"/>
</dbReference>
<keyword evidence="3" id="KW-1185">Reference proteome</keyword>
<dbReference type="EMBL" id="JADBEK010000001">
    <property type="protein sequence ID" value="MBE1589362.1"/>
    <property type="molecule type" value="Genomic_DNA"/>
</dbReference>
<feature type="compositionally biased region" description="Polar residues" evidence="1">
    <location>
        <begin position="75"/>
        <end position="91"/>
    </location>
</feature>
<accession>A0ABR9MA40</accession>
<gene>
    <name evidence="2" type="ORF">H4W80_007620</name>
</gene>
<dbReference type="InterPro" id="IPR025338">
    <property type="entry name" value="DUF4244"/>
</dbReference>